<keyword evidence="1" id="KW-0812">Transmembrane</keyword>
<evidence type="ECO:0000313" key="2">
    <source>
        <dbReference type="EMBL" id="JAD36113.1"/>
    </source>
</evidence>
<organism evidence="2">
    <name type="scientific">Arundo donax</name>
    <name type="common">Giant reed</name>
    <name type="synonym">Donax arundinaceus</name>
    <dbReference type="NCBI Taxonomy" id="35708"/>
    <lineage>
        <taxon>Eukaryota</taxon>
        <taxon>Viridiplantae</taxon>
        <taxon>Streptophyta</taxon>
        <taxon>Embryophyta</taxon>
        <taxon>Tracheophyta</taxon>
        <taxon>Spermatophyta</taxon>
        <taxon>Magnoliopsida</taxon>
        <taxon>Liliopsida</taxon>
        <taxon>Poales</taxon>
        <taxon>Poaceae</taxon>
        <taxon>PACMAD clade</taxon>
        <taxon>Arundinoideae</taxon>
        <taxon>Arundineae</taxon>
        <taxon>Arundo</taxon>
    </lineage>
</organism>
<keyword evidence="1" id="KW-0472">Membrane</keyword>
<keyword evidence="1" id="KW-1133">Transmembrane helix</keyword>
<accession>A0A0A8ZEQ5</accession>
<dbReference type="EMBL" id="GBRH01261782">
    <property type="protein sequence ID" value="JAD36113.1"/>
    <property type="molecule type" value="Transcribed_RNA"/>
</dbReference>
<reference evidence="2" key="1">
    <citation type="submission" date="2014-09" db="EMBL/GenBank/DDBJ databases">
        <authorList>
            <person name="Magalhaes I.L.F."/>
            <person name="Oliveira U."/>
            <person name="Santos F.R."/>
            <person name="Vidigal T.H.D.A."/>
            <person name="Brescovit A.D."/>
            <person name="Santos A.J."/>
        </authorList>
    </citation>
    <scope>NUCLEOTIDE SEQUENCE</scope>
    <source>
        <tissue evidence="2">Shoot tissue taken approximately 20 cm above the soil surface</tissue>
    </source>
</reference>
<evidence type="ECO:0000256" key="1">
    <source>
        <dbReference type="SAM" id="Phobius"/>
    </source>
</evidence>
<reference evidence="2" key="2">
    <citation type="journal article" date="2015" name="Data Brief">
        <title>Shoot transcriptome of the giant reed, Arundo donax.</title>
        <authorList>
            <person name="Barrero R.A."/>
            <person name="Guerrero F.D."/>
            <person name="Moolhuijzen P."/>
            <person name="Goolsby J.A."/>
            <person name="Tidwell J."/>
            <person name="Bellgard S.E."/>
            <person name="Bellgard M.I."/>
        </authorList>
    </citation>
    <scope>NUCLEOTIDE SEQUENCE</scope>
    <source>
        <tissue evidence="2">Shoot tissue taken approximately 20 cm above the soil surface</tissue>
    </source>
</reference>
<dbReference type="AlphaFoldDB" id="A0A0A8ZEQ5"/>
<protein>
    <submittedName>
        <fullName evidence="2">Uncharacterized protein</fullName>
    </submittedName>
</protein>
<proteinExistence type="predicted"/>
<name>A0A0A8ZEQ5_ARUDO</name>
<feature type="transmembrane region" description="Helical" evidence="1">
    <location>
        <begin position="12"/>
        <end position="29"/>
    </location>
</feature>
<sequence length="60" mass="7048">MESKDMVVSYQLFVSIHDFIIFLCCLDLWTSHGSRVGPFWDRLRSFVLARKMCHFCCSKG</sequence>